<protein>
    <submittedName>
        <fullName evidence="2">Uncharacterized protein</fullName>
    </submittedName>
</protein>
<dbReference type="RefSeq" id="WP_109927876.1">
    <property type="nucleotide sequence ID" value="NZ_QGNY01000001.1"/>
</dbReference>
<dbReference type="OrthoDB" id="10007359at2"/>
<keyword evidence="3" id="KW-1185">Reference proteome</keyword>
<feature type="transmembrane region" description="Helical" evidence="1">
    <location>
        <begin position="169"/>
        <end position="186"/>
    </location>
</feature>
<evidence type="ECO:0000313" key="3">
    <source>
        <dbReference type="Proteomes" id="UP000245391"/>
    </source>
</evidence>
<reference evidence="3" key="1">
    <citation type="submission" date="2018-05" db="EMBL/GenBank/DDBJ databases">
        <title>Pedobacter paludis sp. nov., isolated from wetland soil.</title>
        <authorList>
            <person name="Zhang Y."/>
        </authorList>
    </citation>
    <scope>NUCLEOTIDE SEQUENCE [LARGE SCALE GENOMIC DNA]</scope>
    <source>
        <strain evidence="3">R-8</strain>
    </source>
</reference>
<keyword evidence="1" id="KW-0812">Transmembrane</keyword>
<dbReference type="Proteomes" id="UP000245391">
    <property type="component" value="Unassembled WGS sequence"/>
</dbReference>
<evidence type="ECO:0000256" key="1">
    <source>
        <dbReference type="SAM" id="Phobius"/>
    </source>
</evidence>
<keyword evidence="1" id="KW-1133">Transmembrane helix</keyword>
<gene>
    <name evidence="2" type="ORF">DF947_01300</name>
</gene>
<accession>A0A317F5W0</accession>
<feature type="transmembrane region" description="Helical" evidence="1">
    <location>
        <begin position="101"/>
        <end position="126"/>
    </location>
</feature>
<dbReference type="EMBL" id="QGNY01000001">
    <property type="protein sequence ID" value="PWS33289.1"/>
    <property type="molecule type" value="Genomic_DNA"/>
</dbReference>
<feature type="transmembrane region" description="Helical" evidence="1">
    <location>
        <begin position="138"/>
        <end position="157"/>
    </location>
</feature>
<keyword evidence="1" id="KW-0472">Membrane</keyword>
<name>A0A317F5W0_9SPHI</name>
<proteinExistence type="predicted"/>
<sequence>MKRLITYLPLLTICLIYFGFNNLYGYYHEFGIEIYNYIGSAEIVMSFLPTIVVLGSFFYSAAYQNLVFMSKNDSKFAQRPDVSSEMEQEVTPVRRSRFKEYFYAMLYNTLFWFIVINILLSILRFVVLRYYIDWELQFFDLIVAAIRIGLLIGILYINRDFDWFLKNSILFSLICIYFIGSSISNFRAADAKKVKAGYPIAQISFSRNGSTVRTGKNLLYIGQTQTQLFLYNRKDSSTTIYKQSDIDSLNFRY</sequence>
<feature type="transmembrane region" description="Helical" evidence="1">
    <location>
        <begin position="6"/>
        <end position="27"/>
    </location>
</feature>
<organism evidence="2 3">
    <name type="scientific">Pedobacter paludis</name>
    <dbReference type="NCBI Taxonomy" id="2203212"/>
    <lineage>
        <taxon>Bacteria</taxon>
        <taxon>Pseudomonadati</taxon>
        <taxon>Bacteroidota</taxon>
        <taxon>Sphingobacteriia</taxon>
        <taxon>Sphingobacteriales</taxon>
        <taxon>Sphingobacteriaceae</taxon>
        <taxon>Pedobacter</taxon>
    </lineage>
</organism>
<evidence type="ECO:0000313" key="2">
    <source>
        <dbReference type="EMBL" id="PWS33289.1"/>
    </source>
</evidence>
<feature type="transmembrane region" description="Helical" evidence="1">
    <location>
        <begin position="34"/>
        <end position="59"/>
    </location>
</feature>
<comment type="caution">
    <text evidence="2">The sequence shown here is derived from an EMBL/GenBank/DDBJ whole genome shotgun (WGS) entry which is preliminary data.</text>
</comment>
<dbReference type="AlphaFoldDB" id="A0A317F5W0"/>